<keyword evidence="1" id="KW-1133">Transmembrane helix</keyword>
<dbReference type="PANTHER" id="PTHR36834">
    <property type="entry name" value="MEMBRANE PROTEIN-RELATED"/>
    <property type="match status" value="1"/>
</dbReference>
<dbReference type="InterPro" id="IPR053150">
    <property type="entry name" value="Teicoplanin_resist-assoc"/>
</dbReference>
<dbReference type="Pfam" id="PF04892">
    <property type="entry name" value="VanZ"/>
    <property type="match status" value="1"/>
</dbReference>
<feature type="transmembrane region" description="Helical" evidence="1">
    <location>
        <begin position="110"/>
        <end position="127"/>
    </location>
</feature>
<sequence>MFAVSPVPYILGRFLLAFFIFMSFKLLLKEYEVDPIYIDLALVLYLIFLFSATFYRGDGKTSDYNLMPFDFLNYISEVNLSTFIAALLISVMLFVPGGAYLYIKRIKFAYSWQILLSSSLVIELLQFFTKRGSFDIDDLLLNTAGGCLGFLLAKVVHKRITHEKQTTTTKLSH</sequence>
<feature type="domain" description="VanZ-like" evidence="2">
    <location>
        <begin position="40"/>
        <end position="156"/>
    </location>
</feature>
<dbReference type="Proteomes" id="UP000067683">
    <property type="component" value="Chromosome"/>
</dbReference>
<evidence type="ECO:0000259" key="2">
    <source>
        <dbReference type="Pfam" id="PF04892"/>
    </source>
</evidence>
<protein>
    <recommendedName>
        <fullName evidence="2">VanZ-like domain-containing protein</fullName>
    </recommendedName>
</protein>
<evidence type="ECO:0000256" key="1">
    <source>
        <dbReference type="SAM" id="Phobius"/>
    </source>
</evidence>
<feature type="transmembrane region" description="Helical" evidence="1">
    <location>
        <begin position="36"/>
        <end position="55"/>
    </location>
</feature>
<proteinExistence type="predicted"/>
<evidence type="ECO:0000313" key="4">
    <source>
        <dbReference type="Proteomes" id="UP000067683"/>
    </source>
</evidence>
<name>A0A0U2YN06_9BACL</name>
<feature type="transmembrane region" description="Helical" evidence="1">
    <location>
        <begin position="139"/>
        <end position="156"/>
    </location>
</feature>
<keyword evidence="4" id="KW-1185">Reference proteome</keyword>
<feature type="transmembrane region" description="Helical" evidence="1">
    <location>
        <begin position="80"/>
        <end position="103"/>
    </location>
</feature>
<organism evidence="3 4">
    <name type="scientific">Planococcus rifietoensis</name>
    <dbReference type="NCBI Taxonomy" id="200991"/>
    <lineage>
        <taxon>Bacteria</taxon>
        <taxon>Bacillati</taxon>
        <taxon>Bacillota</taxon>
        <taxon>Bacilli</taxon>
        <taxon>Bacillales</taxon>
        <taxon>Caryophanaceae</taxon>
        <taxon>Planococcus</taxon>
    </lineage>
</organism>
<gene>
    <name evidence="3" type="ORF">AUC31_02045</name>
</gene>
<feature type="transmembrane region" description="Helical" evidence="1">
    <location>
        <begin position="6"/>
        <end position="24"/>
    </location>
</feature>
<dbReference type="PANTHER" id="PTHR36834:SF1">
    <property type="entry name" value="INTEGRAL MEMBRANE PROTEIN"/>
    <property type="match status" value="1"/>
</dbReference>
<dbReference type="KEGG" id="prt:AUC31_02045"/>
<accession>A0A0U2YN06</accession>
<keyword evidence="1" id="KW-0472">Membrane</keyword>
<reference evidence="3" key="1">
    <citation type="submission" date="2016-01" db="EMBL/GenBank/DDBJ databases">
        <title>Complete genome of Planococcus rifietoensis type strain M8.</title>
        <authorList>
            <person name="See-Too W.S."/>
        </authorList>
    </citation>
    <scope>NUCLEOTIDE SEQUENCE [LARGE SCALE GENOMIC DNA]</scope>
    <source>
        <strain evidence="3">M8</strain>
    </source>
</reference>
<evidence type="ECO:0000313" key="3">
    <source>
        <dbReference type="EMBL" id="ALS74109.2"/>
    </source>
</evidence>
<dbReference type="InterPro" id="IPR006976">
    <property type="entry name" value="VanZ-like"/>
</dbReference>
<keyword evidence="1" id="KW-0812">Transmembrane</keyword>
<dbReference type="AlphaFoldDB" id="A0A0U2YN06"/>
<dbReference type="EMBL" id="CP013659">
    <property type="protein sequence ID" value="ALS74109.2"/>
    <property type="molecule type" value="Genomic_DNA"/>
</dbReference>